<comment type="caution">
    <text evidence="2">The sequence shown here is derived from an EMBL/GenBank/DDBJ whole genome shotgun (WGS) entry which is preliminary data.</text>
</comment>
<dbReference type="PROSITE" id="PS50943">
    <property type="entry name" value="HTH_CROC1"/>
    <property type="match status" value="1"/>
</dbReference>
<dbReference type="Pfam" id="PF01381">
    <property type="entry name" value="HTH_3"/>
    <property type="match status" value="1"/>
</dbReference>
<dbReference type="SUPFAM" id="SSF47413">
    <property type="entry name" value="lambda repressor-like DNA-binding domains"/>
    <property type="match status" value="1"/>
</dbReference>
<evidence type="ECO:0000313" key="2">
    <source>
        <dbReference type="EMBL" id="MDT2946147.1"/>
    </source>
</evidence>
<name>A0AAP5UDJ0_9LACT</name>
<dbReference type="GO" id="GO:0003677">
    <property type="term" value="F:DNA binding"/>
    <property type="evidence" value="ECO:0007669"/>
    <property type="project" value="InterPro"/>
</dbReference>
<evidence type="ECO:0000259" key="1">
    <source>
        <dbReference type="PROSITE" id="PS50943"/>
    </source>
</evidence>
<dbReference type="CDD" id="cd00093">
    <property type="entry name" value="HTH_XRE"/>
    <property type="match status" value="1"/>
</dbReference>
<dbReference type="InterPro" id="IPR010982">
    <property type="entry name" value="Lambda_DNA-bd_dom_sf"/>
</dbReference>
<dbReference type="AlphaFoldDB" id="A0AAP5UDJ0"/>
<dbReference type="EMBL" id="JARQDL010000007">
    <property type="protein sequence ID" value="MDT2946147.1"/>
    <property type="molecule type" value="Genomic_DNA"/>
</dbReference>
<dbReference type="Proteomes" id="UP001250218">
    <property type="component" value="Unassembled WGS sequence"/>
</dbReference>
<gene>
    <name evidence="2" type="ORF">P7I04_08845</name>
</gene>
<accession>A0AAP5UDJ0</accession>
<feature type="domain" description="HTH cro/C1-type" evidence="1">
    <location>
        <begin position="10"/>
        <end position="49"/>
    </location>
</feature>
<sequence>MPYKRYGEIFKKLREQKNFSLSHFSEIGISKASLSRFELGQTMISFERLDSAL</sequence>
<protein>
    <submittedName>
        <fullName evidence="2">Helix-turn-helix transcriptional regulator</fullName>
    </submittedName>
</protein>
<dbReference type="InterPro" id="IPR001387">
    <property type="entry name" value="Cro/C1-type_HTH"/>
</dbReference>
<reference evidence="2" key="1">
    <citation type="submission" date="2023-03" db="EMBL/GenBank/DDBJ databases">
        <authorList>
            <person name="Shen W."/>
            <person name="Cai J."/>
        </authorList>
    </citation>
    <scope>NUCLEOTIDE SEQUENCE</scope>
    <source>
        <strain evidence="2">Y37</strain>
    </source>
</reference>
<evidence type="ECO:0000313" key="3">
    <source>
        <dbReference type="Proteomes" id="UP001250218"/>
    </source>
</evidence>
<proteinExistence type="predicted"/>
<dbReference type="Gene3D" id="1.10.260.40">
    <property type="entry name" value="lambda repressor-like DNA-binding domains"/>
    <property type="match status" value="1"/>
</dbReference>
<organism evidence="2 3">
    <name type="scientific">Lactococcus lactis</name>
    <dbReference type="NCBI Taxonomy" id="1358"/>
    <lineage>
        <taxon>Bacteria</taxon>
        <taxon>Bacillati</taxon>
        <taxon>Bacillota</taxon>
        <taxon>Bacilli</taxon>
        <taxon>Lactobacillales</taxon>
        <taxon>Streptococcaceae</taxon>
        <taxon>Lactococcus</taxon>
    </lineage>
</organism>